<accession>U2YKI0</accession>
<dbReference type="AlphaFoldDB" id="U2YKI0"/>
<evidence type="ECO:0000313" key="3">
    <source>
        <dbReference type="Proteomes" id="UP000016566"/>
    </source>
</evidence>
<gene>
    <name evidence="2" type="ORF">MBELCI_1518</name>
</gene>
<reference evidence="2" key="1">
    <citation type="journal article" date="2013" name="Genome Announc.">
        <title>Draft Genome Sequence of Loktanella cinnabarina LL-001T, Isolated from Deep-Sea Floor Sediment.</title>
        <authorList>
            <person name="Nishi S."/>
            <person name="Tsubouchi T."/>
            <person name="Takaki Y."/>
            <person name="Koyanagi R."/>
            <person name="Satoh N."/>
            <person name="Maruyama T."/>
            <person name="Hatada Y."/>
        </authorList>
    </citation>
    <scope>NUCLEOTIDE SEQUENCE [LARGE SCALE GENOMIC DNA]</scope>
    <source>
        <strain evidence="2">LL-001</strain>
    </source>
</reference>
<name>U2YKI0_9RHOB</name>
<protein>
    <submittedName>
        <fullName evidence="2">Uncharacterized protein</fullName>
    </submittedName>
</protein>
<evidence type="ECO:0000313" key="2">
    <source>
        <dbReference type="EMBL" id="GAD55466.1"/>
    </source>
</evidence>
<sequence>MSGLATFMGAAAIITIAVFALSLLTDLPGLLTREIAP</sequence>
<dbReference type="Proteomes" id="UP000016566">
    <property type="component" value="Unassembled WGS sequence"/>
</dbReference>
<feature type="transmembrane region" description="Helical" evidence="1">
    <location>
        <begin position="6"/>
        <end position="24"/>
    </location>
</feature>
<keyword evidence="1" id="KW-0812">Transmembrane</keyword>
<keyword evidence="1" id="KW-0472">Membrane</keyword>
<keyword evidence="1" id="KW-1133">Transmembrane helix</keyword>
<comment type="caution">
    <text evidence="2">The sequence shown here is derived from an EMBL/GenBank/DDBJ whole genome shotgun (WGS) entry which is preliminary data.</text>
</comment>
<dbReference type="EMBL" id="BATB01000015">
    <property type="protein sequence ID" value="GAD55466.1"/>
    <property type="molecule type" value="Genomic_DNA"/>
</dbReference>
<evidence type="ECO:0000256" key="1">
    <source>
        <dbReference type="SAM" id="Phobius"/>
    </source>
</evidence>
<keyword evidence="3" id="KW-1185">Reference proteome</keyword>
<proteinExistence type="predicted"/>
<organism evidence="2 3">
    <name type="scientific">Limimaricola cinnabarinus LL-001</name>
    <dbReference type="NCBI Taxonomy" id="1337093"/>
    <lineage>
        <taxon>Bacteria</taxon>
        <taxon>Pseudomonadati</taxon>
        <taxon>Pseudomonadota</taxon>
        <taxon>Alphaproteobacteria</taxon>
        <taxon>Rhodobacterales</taxon>
        <taxon>Paracoccaceae</taxon>
        <taxon>Limimaricola</taxon>
    </lineage>
</organism>